<dbReference type="NCBIfam" id="TIGR03798">
    <property type="entry name" value="leader_Nif11"/>
    <property type="match status" value="1"/>
</dbReference>
<proteinExistence type="predicted"/>
<gene>
    <name evidence="2" type="ORF">ENR64_24650</name>
</gene>
<evidence type="ECO:0000259" key="1">
    <source>
        <dbReference type="Pfam" id="PF07862"/>
    </source>
</evidence>
<dbReference type="AlphaFoldDB" id="A0A7C3KHD2"/>
<dbReference type="InterPro" id="IPR012903">
    <property type="entry name" value="Nif11"/>
</dbReference>
<dbReference type="EMBL" id="DSRU01000347">
    <property type="protein sequence ID" value="HFN00887.1"/>
    <property type="molecule type" value="Genomic_DNA"/>
</dbReference>
<dbReference type="InterPro" id="IPR022516">
    <property type="entry name" value="CHP03798_Ocin"/>
</dbReference>
<organism evidence="2">
    <name type="scientific">Oscillatoriales cyanobacterium SpSt-418</name>
    <dbReference type="NCBI Taxonomy" id="2282169"/>
    <lineage>
        <taxon>Bacteria</taxon>
        <taxon>Bacillati</taxon>
        <taxon>Cyanobacteriota</taxon>
        <taxon>Cyanophyceae</taxon>
        <taxon>Oscillatoriophycideae</taxon>
        <taxon>Oscillatoriales</taxon>
    </lineage>
</organism>
<dbReference type="Pfam" id="PF07862">
    <property type="entry name" value="Nif11"/>
    <property type="match status" value="1"/>
</dbReference>
<comment type="caution">
    <text evidence="2">The sequence shown here is derived from an EMBL/GenBank/DDBJ whole genome shotgun (WGS) entry which is preliminary data.</text>
</comment>
<reference evidence="2" key="1">
    <citation type="journal article" date="2020" name="mSystems">
        <title>Genome- and Community-Level Interaction Insights into Carbon Utilization and Element Cycling Functions of Hydrothermarchaeota in Hydrothermal Sediment.</title>
        <authorList>
            <person name="Zhou Z."/>
            <person name="Liu Y."/>
            <person name="Xu W."/>
            <person name="Pan J."/>
            <person name="Luo Z.H."/>
            <person name="Li M."/>
        </authorList>
    </citation>
    <scope>NUCLEOTIDE SEQUENCE [LARGE SCALE GENOMIC DNA]</scope>
    <source>
        <strain evidence="2">SpSt-418</strain>
    </source>
</reference>
<evidence type="ECO:0000313" key="2">
    <source>
        <dbReference type="EMBL" id="HFN00887.1"/>
    </source>
</evidence>
<feature type="domain" description="Nif11" evidence="1">
    <location>
        <begin position="1"/>
        <end position="48"/>
    </location>
</feature>
<protein>
    <submittedName>
        <fullName evidence="2">Nif11-like leader peptide family natural product</fullName>
    </submittedName>
</protein>
<sequence length="79" mass="9194">MSLESAQRFLEAVSYDDALREKFTGVTCPDEFLRLTEQLGYSFTSDELMKIAKEEGENKGVTTRRTTGVWKWLRNVNWI</sequence>
<accession>A0A7C3KHD2</accession>
<name>A0A7C3KHD2_9CYAN</name>